<keyword evidence="2" id="KW-1185">Reference proteome</keyword>
<proteinExistence type="predicted"/>
<evidence type="ECO:0000313" key="1">
    <source>
        <dbReference type="EMBL" id="RBP56920.1"/>
    </source>
</evidence>
<reference evidence="1 2" key="1">
    <citation type="submission" date="2018-06" db="EMBL/GenBank/DDBJ databases">
        <title>Genomic Encyclopedia of Type Strains, Phase IV (KMG-IV): sequencing the most valuable type-strain genomes for metagenomic binning, comparative biology and taxonomic classification.</title>
        <authorList>
            <person name="Goeker M."/>
        </authorList>
    </citation>
    <scope>NUCLEOTIDE SEQUENCE [LARGE SCALE GENOMIC DNA]</scope>
    <source>
        <strain evidence="1 2">DSM 30166</strain>
    </source>
</reference>
<dbReference type="Proteomes" id="UP000253046">
    <property type="component" value="Unassembled WGS sequence"/>
</dbReference>
<gene>
    <name evidence="1" type="ORF">DES54_1863</name>
</gene>
<dbReference type="AlphaFoldDB" id="A0A366HVJ8"/>
<accession>A0A366HVJ8</accession>
<sequence length="49" mass="5537">MCINHGLLSDEPLQRDLLNLYCTEGRSHKKTPFFVGFYLVTPASSDNAH</sequence>
<name>A0A366HVJ8_9GAMM</name>
<comment type="caution">
    <text evidence="1">The sequence shown here is derived from an EMBL/GenBank/DDBJ whole genome shotgun (WGS) entry which is preliminary data.</text>
</comment>
<organism evidence="1 2">
    <name type="scientific">Brenneria salicis ATCC 15712 = DSM 30166</name>
    <dbReference type="NCBI Taxonomy" id="714314"/>
    <lineage>
        <taxon>Bacteria</taxon>
        <taxon>Pseudomonadati</taxon>
        <taxon>Pseudomonadota</taxon>
        <taxon>Gammaproteobacteria</taxon>
        <taxon>Enterobacterales</taxon>
        <taxon>Pectobacteriaceae</taxon>
        <taxon>Brenneria</taxon>
    </lineage>
</organism>
<dbReference type="EMBL" id="QNRY01000086">
    <property type="protein sequence ID" value="RBP56920.1"/>
    <property type="molecule type" value="Genomic_DNA"/>
</dbReference>
<evidence type="ECO:0000313" key="2">
    <source>
        <dbReference type="Proteomes" id="UP000253046"/>
    </source>
</evidence>
<protein>
    <submittedName>
        <fullName evidence="1">Uncharacterized protein</fullName>
    </submittedName>
</protein>